<accession>A0A8S5N5X1</accession>
<reference evidence="2" key="1">
    <citation type="journal article" date="2021" name="Proc. Natl. Acad. Sci. U.S.A.">
        <title>A Catalog of Tens of Thousands of Viruses from Human Metagenomes Reveals Hidden Associations with Chronic Diseases.</title>
        <authorList>
            <person name="Tisza M.J."/>
            <person name="Buck C.B."/>
        </authorList>
    </citation>
    <scope>NUCLEOTIDE SEQUENCE</scope>
    <source>
        <strain evidence="2">Ctsip2</strain>
    </source>
</reference>
<feature type="transmembrane region" description="Helical" evidence="1">
    <location>
        <begin position="20"/>
        <end position="40"/>
    </location>
</feature>
<proteinExistence type="predicted"/>
<name>A0A8S5N5X1_9CAUD</name>
<protein>
    <submittedName>
        <fullName evidence="2">Uncharacterized protein</fullName>
    </submittedName>
</protein>
<keyword evidence="1" id="KW-0472">Membrane</keyword>
<evidence type="ECO:0000313" key="2">
    <source>
        <dbReference type="EMBL" id="DAD89836.1"/>
    </source>
</evidence>
<dbReference type="EMBL" id="BK015070">
    <property type="protein sequence ID" value="DAD89836.1"/>
    <property type="molecule type" value="Genomic_DNA"/>
</dbReference>
<keyword evidence="1" id="KW-0812">Transmembrane</keyword>
<sequence>MDYNIFKEILKVIRELKGGAMLHAFVISVLCFLLDFFYLRHLVNGYSLPLDIFRSIYLVVGFFSHIFLVNKIYGKIGELIKGEKRHKENAEKQQALYRLAAKILTSEHWEIIKPLVQQCQNDVALKKTKNNLKLIKDFKKLELLRAVYNLETSYCISFKPDFIEYVQSLRDL</sequence>
<feature type="transmembrane region" description="Helical" evidence="1">
    <location>
        <begin position="52"/>
        <end position="73"/>
    </location>
</feature>
<keyword evidence="1" id="KW-1133">Transmembrane helix</keyword>
<organism evidence="2">
    <name type="scientific">Myoviridae sp. ctsip2</name>
    <dbReference type="NCBI Taxonomy" id="2826705"/>
    <lineage>
        <taxon>Viruses</taxon>
        <taxon>Duplodnaviria</taxon>
        <taxon>Heunggongvirae</taxon>
        <taxon>Uroviricota</taxon>
        <taxon>Caudoviricetes</taxon>
    </lineage>
</organism>
<evidence type="ECO:0000256" key="1">
    <source>
        <dbReference type="SAM" id="Phobius"/>
    </source>
</evidence>